<proteinExistence type="predicted"/>
<evidence type="ECO:0000313" key="3">
    <source>
        <dbReference type="Proteomes" id="UP000650511"/>
    </source>
</evidence>
<sequence length="248" mass="25347">MCFGEFQSCDSLRDVSSSGELRAGVQRGAVVRPLALAAERACSRPSCPAPASATLTFNYAEREAWITDLAASRLPQSYDLCAPHAERTQPPHGWDLRDRREDEDGSSSGAGAGALGGPDTVAVLAAALRAVPDLPVADVSSSGRTGDVDAAEGSTSPVLGASTTSQEDSTTSQEDSTTSQEDSTTSRTGSTALPTPAPATRAGSTALPAQAPAPREDADGGAESAARPRPVLAARRRTAPSGDPATDW</sequence>
<reference evidence="2" key="2">
    <citation type="submission" date="2020-09" db="EMBL/GenBank/DDBJ databases">
        <authorList>
            <person name="Sun Q."/>
            <person name="Zhou Y."/>
        </authorList>
    </citation>
    <scope>NUCLEOTIDE SEQUENCE</scope>
    <source>
        <strain evidence="2">CGMCC 1.14988</strain>
    </source>
</reference>
<keyword evidence="3" id="KW-1185">Reference proteome</keyword>
<evidence type="ECO:0000256" key="1">
    <source>
        <dbReference type="SAM" id="MobiDB-lite"/>
    </source>
</evidence>
<feature type="region of interest" description="Disordered" evidence="1">
    <location>
        <begin position="83"/>
        <end position="117"/>
    </location>
</feature>
<evidence type="ECO:0000313" key="2">
    <source>
        <dbReference type="EMBL" id="GGI03918.1"/>
    </source>
</evidence>
<evidence type="ECO:0008006" key="4">
    <source>
        <dbReference type="Google" id="ProtNLM"/>
    </source>
</evidence>
<organism evidence="2 3">
    <name type="scientific">Egicoccus halophilus</name>
    <dbReference type="NCBI Taxonomy" id="1670830"/>
    <lineage>
        <taxon>Bacteria</taxon>
        <taxon>Bacillati</taxon>
        <taxon>Actinomycetota</taxon>
        <taxon>Nitriliruptoria</taxon>
        <taxon>Egicoccales</taxon>
        <taxon>Egicoccaceae</taxon>
        <taxon>Egicoccus</taxon>
    </lineage>
</organism>
<dbReference type="AlphaFoldDB" id="A0A8J3ESW1"/>
<reference evidence="2" key="1">
    <citation type="journal article" date="2014" name="Int. J. Syst. Evol. Microbiol.">
        <title>Complete genome sequence of Corynebacterium casei LMG S-19264T (=DSM 44701T), isolated from a smear-ripened cheese.</title>
        <authorList>
            <consortium name="US DOE Joint Genome Institute (JGI-PGF)"/>
            <person name="Walter F."/>
            <person name="Albersmeier A."/>
            <person name="Kalinowski J."/>
            <person name="Ruckert C."/>
        </authorList>
    </citation>
    <scope>NUCLEOTIDE SEQUENCE</scope>
    <source>
        <strain evidence="2">CGMCC 1.14988</strain>
    </source>
</reference>
<feature type="compositionally biased region" description="Low complexity" evidence="1">
    <location>
        <begin position="162"/>
        <end position="200"/>
    </location>
</feature>
<gene>
    <name evidence="2" type="ORF">GCM10011354_06450</name>
</gene>
<protein>
    <recommendedName>
        <fullName evidence="4">DUF3499 family protein</fullName>
    </recommendedName>
</protein>
<dbReference type="RefSeq" id="WP_165404149.1">
    <property type="nucleotide sequence ID" value="NZ_CP036250.1"/>
</dbReference>
<comment type="caution">
    <text evidence="2">The sequence shown here is derived from an EMBL/GenBank/DDBJ whole genome shotgun (WGS) entry which is preliminary data.</text>
</comment>
<dbReference type="Proteomes" id="UP000650511">
    <property type="component" value="Unassembled WGS sequence"/>
</dbReference>
<dbReference type="InterPro" id="IPR021888">
    <property type="entry name" value="DUF3499"/>
</dbReference>
<feature type="compositionally biased region" description="Basic and acidic residues" evidence="1">
    <location>
        <begin position="84"/>
        <end position="102"/>
    </location>
</feature>
<name>A0A8J3ESW1_9ACTN</name>
<dbReference type="EMBL" id="BMHA01000002">
    <property type="protein sequence ID" value="GGI03918.1"/>
    <property type="molecule type" value="Genomic_DNA"/>
</dbReference>
<feature type="region of interest" description="Disordered" evidence="1">
    <location>
        <begin position="134"/>
        <end position="248"/>
    </location>
</feature>
<accession>A0A8J3ESW1</accession>
<dbReference type="Pfam" id="PF12005">
    <property type="entry name" value="DUF3499"/>
    <property type="match status" value="1"/>
</dbReference>